<keyword evidence="1" id="KW-0812">Transmembrane</keyword>
<evidence type="ECO:0000313" key="2">
    <source>
        <dbReference type="EMBL" id="MBX54150.1"/>
    </source>
</evidence>
<keyword evidence="1" id="KW-1133">Transmembrane helix</keyword>
<protein>
    <submittedName>
        <fullName evidence="2">Uncharacterized protein</fullName>
    </submittedName>
</protein>
<name>A0A2P2PHC8_RHIMU</name>
<organism evidence="2">
    <name type="scientific">Rhizophora mucronata</name>
    <name type="common">Asiatic mangrove</name>
    <dbReference type="NCBI Taxonomy" id="61149"/>
    <lineage>
        <taxon>Eukaryota</taxon>
        <taxon>Viridiplantae</taxon>
        <taxon>Streptophyta</taxon>
        <taxon>Embryophyta</taxon>
        <taxon>Tracheophyta</taxon>
        <taxon>Spermatophyta</taxon>
        <taxon>Magnoliopsida</taxon>
        <taxon>eudicotyledons</taxon>
        <taxon>Gunneridae</taxon>
        <taxon>Pentapetalae</taxon>
        <taxon>rosids</taxon>
        <taxon>fabids</taxon>
        <taxon>Malpighiales</taxon>
        <taxon>Rhizophoraceae</taxon>
        <taxon>Rhizophora</taxon>
    </lineage>
</organism>
<sequence length="36" mass="4304">MPLSYRNAFAFMLTSKISLNVYVFLVYYDVMLNYLC</sequence>
<reference evidence="2" key="1">
    <citation type="submission" date="2018-02" db="EMBL/GenBank/DDBJ databases">
        <title>Rhizophora mucronata_Transcriptome.</title>
        <authorList>
            <person name="Meera S.P."/>
            <person name="Sreeshan A."/>
            <person name="Augustine A."/>
        </authorList>
    </citation>
    <scope>NUCLEOTIDE SEQUENCE</scope>
    <source>
        <tissue evidence="2">Leaf</tissue>
    </source>
</reference>
<keyword evidence="1" id="KW-0472">Membrane</keyword>
<proteinExistence type="predicted"/>
<accession>A0A2P2PHC8</accession>
<feature type="transmembrane region" description="Helical" evidence="1">
    <location>
        <begin position="7"/>
        <end position="28"/>
    </location>
</feature>
<dbReference type="EMBL" id="GGEC01073666">
    <property type="protein sequence ID" value="MBX54150.1"/>
    <property type="molecule type" value="Transcribed_RNA"/>
</dbReference>
<evidence type="ECO:0000256" key="1">
    <source>
        <dbReference type="SAM" id="Phobius"/>
    </source>
</evidence>
<dbReference type="AlphaFoldDB" id="A0A2P2PHC8"/>